<dbReference type="Pfam" id="PF00005">
    <property type="entry name" value="ABC_tran"/>
    <property type="match status" value="2"/>
</dbReference>
<dbReference type="PANTHER" id="PTHR42855:SF1">
    <property type="entry name" value="ABC TRANSPORTER DOMAIN-CONTAINING PROTEIN"/>
    <property type="match status" value="1"/>
</dbReference>
<evidence type="ECO:0000256" key="2">
    <source>
        <dbReference type="ARBA" id="ARBA00022840"/>
    </source>
</evidence>
<dbReference type="GO" id="GO:0005524">
    <property type="term" value="F:ATP binding"/>
    <property type="evidence" value="ECO:0007669"/>
    <property type="project" value="UniProtKB-KW"/>
</dbReference>
<dbReference type="PANTHER" id="PTHR42855">
    <property type="entry name" value="ABC TRANSPORTER ATP-BINDING SUBUNIT"/>
    <property type="match status" value="1"/>
</dbReference>
<feature type="domain" description="ABC transporter" evidence="4">
    <location>
        <begin position="4"/>
        <end position="255"/>
    </location>
</feature>
<dbReference type="Pfam" id="PF12848">
    <property type="entry name" value="ABC_tran_Xtn"/>
    <property type="match status" value="1"/>
</dbReference>
<evidence type="ECO:0000313" key="5">
    <source>
        <dbReference type="EMBL" id="MDL5377486.1"/>
    </source>
</evidence>
<dbReference type="InterPro" id="IPR003439">
    <property type="entry name" value="ABC_transporter-like_ATP-bd"/>
</dbReference>
<dbReference type="InterPro" id="IPR027417">
    <property type="entry name" value="P-loop_NTPase"/>
</dbReference>
<organism evidence="5 6">
    <name type="scientific">Exiguobacterium mexicanum</name>
    <dbReference type="NCBI Taxonomy" id="340146"/>
    <lineage>
        <taxon>Bacteria</taxon>
        <taxon>Bacillati</taxon>
        <taxon>Bacillota</taxon>
        <taxon>Bacilli</taxon>
        <taxon>Bacillales</taxon>
        <taxon>Bacillales Family XII. Incertae Sedis</taxon>
        <taxon>Exiguobacterium</taxon>
    </lineage>
</organism>
<keyword evidence="2 5" id="KW-0067">ATP-binding</keyword>
<dbReference type="PROSITE" id="PS00211">
    <property type="entry name" value="ABC_TRANSPORTER_1"/>
    <property type="match status" value="2"/>
</dbReference>
<dbReference type="RefSeq" id="WP_214833230.1">
    <property type="nucleotide sequence ID" value="NZ_CP183077.1"/>
</dbReference>
<keyword evidence="6" id="KW-1185">Reference proteome</keyword>
<proteinExistence type="predicted"/>
<protein>
    <submittedName>
        <fullName evidence="5">ABC-F family ATP-binding cassette domain-containing protein</fullName>
    </submittedName>
</protein>
<dbReference type="PROSITE" id="PS50893">
    <property type="entry name" value="ABC_TRANSPORTER_2"/>
    <property type="match status" value="2"/>
</dbReference>
<dbReference type="SMART" id="SM00382">
    <property type="entry name" value="AAA"/>
    <property type="match status" value="2"/>
</dbReference>
<keyword evidence="3" id="KW-0175">Coiled coil</keyword>
<dbReference type="InterPro" id="IPR017871">
    <property type="entry name" value="ABC_transporter-like_CS"/>
</dbReference>
<dbReference type="InterPro" id="IPR003593">
    <property type="entry name" value="AAA+_ATPase"/>
</dbReference>
<evidence type="ECO:0000256" key="1">
    <source>
        <dbReference type="ARBA" id="ARBA00022741"/>
    </source>
</evidence>
<gene>
    <name evidence="5" type="ORF">QR695_10760</name>
</gene>
<evidence type="ECO:0000259" key="4">
    <source>
        <dbReference type="PROSITE" id="PS50893"/>
    </source>
</evidence>
<dbReference type="InterPro" id="IPR032781">
    <property type="entry name" value="ABC_tran_Xtn"/>
</dbReference>
<evidence type="ECO:0000313" key="6">
    <source>
        <dbReference type="Proteomes" id="UP001230807"/>
    </source>
</evidence>
<dbReference type="Gene3D" id="3.40.50.300">
    <property type="entry name" value="P-loop containing nucleotide triphosphate hydrolases"/>
    <property type="match status" value="2"/>
</dbReference>
<feature type="coiled-coil region" evidence="3">
    <location>
        <begin position="563"/>
        <end position="614"/>
    </location>
</feature>
<dbReference type="Gene3D" id="1.10.287.380">
    <property type="entry name" value="Valyl-tRNA synthetase, C-terminal domain"/>
    <property type="match status" value="1"/>
</dbReference>
<sequence>MSLLTIEGIHKEFADKVLFDDVTMTIHPGNRIGVIGVNGSGKSTFLKIVAGVETADRGSMQHPNDYRIRYLTQTVDFDSGQTILDALFTSDTPSVQALKQYELARQALEANPTSEQWLERFMKAQQAVDAADAWETEAKLKSILNRLGLPDVTAEISSLSGGQQKRVALAAALLDEADLLLLDEPTNELDADTIAWLETVLADYRGAILLITHDRYFLNRVTNHILEIADGTSYFYDGNYELFLEKRAERKARSHSMEQKRQNILRRELAWLRRGAKARTTKQKARIQRVEELKHQETLAEDEALEVSVGSRRLGKKVIEVENLSFGYDDKLLIQDFTWLFGRRERYGIVGPNGSGKSTLMNLLAHRLQPTQGTVVHGETVHLGYYGQQVEFEDTSRRVIDEIERIAQVIYTPDGETITASQMLERFLFTPDAQYKPIAKLSGGEKRRLVLLRILMDEPNVLFLDEPTNDLDTETLSVLEDYLESFPGTVIAVSHDRYFLDRIAEQLIAFEDGTINVYHAEYSDYLATLQEQTKQQVKKESKEKKERVKVDVVKFTFKEQKEWETIEEDIASLESEIEAAEARLAIAGSDLGKVNELYADIAALKEALDAKMERWEYLSEIDEQIQAQKK</sequence>
<dbReference type="EMBL" id="JASWER010000008">
    <property type="protein sequence ID" value="MDL5377486.1"/>
    <property type="molecule type" value="Genomic_DNA"/>
</dbReference>
<comment type="caution">
    <text evidence="5">The sequence shown here is derived from an EMBL/GenBank/DDBJ whole genome shotgun (WGS) entry which is preliminary data.</text>
</comment>
<accession>A0ABT7MQP7</accession>
<name>A0ABT7MQP7_9BACL</name>
<dbReference type="Proteomes" id="UP001230807">
    <property type="component" value="Unassembled WGS sequence"/>
</dbReference>
<dbReference type="SUPFAM" id="SSF52540">
    <property type="entry name" value="P-loop containing nucleoside triphosphate hydrolases"/>
    <property type="match status" value="2"/>
</dbReference>
<dbReference type="InterPro" id="IPR032524">
    <property type="entry name" value="ABC_tran_C"/>
</dbReference>
<dbReference type="Pfam" id="PF16326">
    <property type="entry name" value="ABC_tran_CTD"/>
    <property type="match status" value="1"/>
</dbReference>
<dbReference type="InterPro" id="IPR051309">
    <property type="entry name" value="ABCF_ATPase"/>
</dbReference>
<reference evidence="5 6" key="1">
    <citation type="submission" date="2023-06" db="EMBL/GenBank/DDBJ databases">
        <title>Influencing factors and mechanism of Cr(VI) reduction by facultative anaerobic Exiguobacterium sp. PY14.</title>
        <authorList>
            <person name="Zou L."/>
        </authorList>
    </citation>
    <scope>NUCLEOTIDE SEQUENCE [LARGE SCALE GENOMIC DNA]</scope>
    <source>
        <strain evidence="5 6">PY14</strain>
    </source>
</reference>
<dbReference type="CDD" id="cd03221">
    <property type="entry name" value="ABCF_EF-3"/>
    <property type="match status" value="2"/>
</dbReference>
<feature type="domain" description="ABC transporter" evidence="4">
    <location>
        <begin position="319"/>
        <end position="537"/>
    </location>
</feature>
<evidence type="ECO:0000256" key="3">
    <source>
        <dbReference type="SAM" id="Coils"/>
    </source>
</evidence>
<keyword evidence="1" id="KW-0547">Nucleotide-binding</keyword>
<dbReference type="InterPro" id="IPR037118">
    <property type="entry name" value="Val-tRNA_synth_C_sf"/>
</dbReference>